<dbReference type="OrthoDB" id="9790176at2"/>
<dbReference type="InterPro" id="IPR002641">
    <property type="entry name" value="PNPLA_dom"/>
</dbReference>
<feature type="domain" description="PNPLA" evidence="3">
    <location>
        <begin position="57"/>
        <end position="294"/>
    </location>
</feature>
<keyword evidence="2" id="KW-0732">Signal</keyword>
<organism evidence="4 5">
    <name type="scientific">Pelagimonas varians</name>
    <dbReference type="NCBI Taxonomy" id="696760"/>
    <lineage>
        <taxon>Bacteria</taxon>
        <taxon>Pseudomonadati</taxon>
        <taxon>Pseudomonadota</taxon>
        <taxon>Alphaproteobacteria</taxon>
        <taxon>Rhodobacterales</taxon>
        <taxon>Roseobacteraceae</taxon>
        <taxon>Pelagimonas</taxon>
    </lineage>
</organism>
<evidence type="ECO:0000313" key="5">
    <source>
        <dbReference type="Proteomes" id="UP000220836"/>
    </source>
</evidence>
<dbReference type="RefSeq" id="WP_141468197.1">
    <property type="nucleotide sequence ID" value="NZ_CBDIHF020000004.1"/>
</dbReference>
<feature type="chain" id="PRO_5013076692" evidence="2">
    <location>
        <begin position="27"/>
        <end position="490"/>
    </location>
</feature>
<evidence type="ECO:0000256" key="2">
    <source>
        <dbReference type="SAM" id="SignalP"/>
    </source>
</evidence>
<dbReference type="Pfam" id="PF01734">
    <property type="entry name" value="Patatin"/>
    <property type="match status" value="1"/>
</dbReference>
<keyword evidence="1" id="KW-0443">Lipid metabolism</keyword>
<dbReference type="EMBL" id="FXYH01000018">
    <property type="protein sequence ID" value="SMX48594.1"/>
    <property type="molecule type" value="Genomic_DNA"/>
</dbReference>
<dbReference type="Proteomes" id="UP000220836">
    <property type="component" value="Unassembled WGS sequence"/>
</dbReference>
<evidence type="ECO:0000256" key="1">
    <source>
        <dbReference type="ARBA" id="ARBA00023098"/>
    </source>
</evidence>
<accession>A0A238L0I2</accession>
<name>A0A238L0I2_9RHOB</name>
<evidence type="ECO:0000259" key="3">
    <source>
        <dbReference type="Pfam" id="PF01734"/>
    </source>
</evidence>
<sequence>MPLRFNTLKTISFALLVLAGCAAVNAPINVPKTDGLNAPIVRIDAASLPQDDLFIGLAFSGGGMRASAFAHGMIEALQDIGKTPENPYGLLPHVRLVTGVSGGSVTAAHFGLNGPKGVAGYRERYLVTNAEKYMANKAYNPVTLARGLSGGANGRKTFGRYLDETLFHGASFGDLAQRSDILTWINAADVASETSFLFSPETFDALCSDLASLPVSEAVAASAAFPLVFSPIVLKAHSERCTYQEPDWLTAARYNPESTATMKAHGKVLENYADAEKVKYVKLLDGGITDNFGTVALAVARAKSQNQYGPLSEEQAVRVRNFLFLVANAGVEKDPAWANRQRGPGGVGLGRAIVQSAMNSATRTAYDAMRLTLEDWHADVVDYRCGLPAARVKALRGSLAGWDCRDVKMFVGVASFEELPEEMQAELNTIPTRLKLKVDQVDLAIEAGRMATRMNPEFNGLIHAAGFAAPVGAAQGGTQIKPVRITPVRN</sequence>
<keyword evidence="5" id="KW-1185">Reference proteome</keyword>
<proteinExistence type="predicted"/>
<evidence type="ECO:0000313" key="4">
    <source>
        <dbReference type="EMBL" id="SMX48594.1"/>
    </source>
</evidence>
<feature type="signal peptide" evidence="2">
    <location>
        <begin position="1"/>
        <end position="26"/>
    </location>
</feature>
<dbReference type="GO" id="GO:0006629">
    <property type="term" value="P:lipid metabolic process"/>
    <property type="evidence" value="ECO:0007669"/>
    <property type="project" value="UniProtKB-KW"/>
</dbReference>
<protein>
    <submittedName>
        <fullName evidence="4">Patatin-like phospholipase</fullName>
    </submittedName>
</protein>
<dbReference type="AlphaFoldDB" id="A0A238L0I2"/>
<gene>
    <name evidence="4" type="ORF">PEV8663_03863</name>
</gene>
<dbReference type="InterPro" id="IPR016035">
    <property type="entry name" value="Acyl_Trfase/lysoPLipase"/>
</dbReference>
<dbReference type="PROSITE" id="PS51257">
    <property type="entry name" value="PROKAR_LIPOPROTEIN"/>
    <property type="match status" value="1"/>
</dbReference>
<dbReference type="Gene3D" id="3.40.1090.10">
    <property type="entry name" value="Cytosolic phospholipase A2 catalytic domain"/>
    <property type="match status" value="2"/>
</dbReference>
<reference evidence="4 5" key="1">
    <citation type="submission" date="2017-05" db="EMBL/GenBank/DDBJ databases">
        <authorList>
            <person name="Song R."/>
            <person name="Chenine A.L."/>
            <person name="Ruprecht R.M."/>
        </authorList>
    </citation>
    <scope>NUCLEOTIDE SEQUENCE [LARGE SCALE GENOMIC DNA]</scope>
    <source>
        <strain evidence="4 5">CECT 8663</strain>
    </source>
</reference>
<dbReference type="SUPFAM" id="SSF52151">
    <property type="entry name" value="FabD/lysophospholipase-like"/>
    <property type="match status" value="1"/>
</dbReference>